<feature type="domain" description="CTHRC1 C-terminal" evidence="2">
    <location>
        <begin position="32"/>
        <end position="92"/>
    </location>
</feature>
<feature type="region of interest" description="Disordered" evidence="1">
    <location>
        <begin position="1"/>
        <end position="26"/>
    </location>
</feature>
<dbReference type="AlphaFoldDB" id="A0A9Q1CFH2"/>
<evidence type="ECO:0000259" key="2">
    <source>
        <dbReference type="Pfam" id="PF25815"/>
    </source>
</evidence>
<evidence type="ECO:0000313" key="3">
    <source>
        <dbReference type="EMBL" id="KAJ8043674.1"/>
    </source>
</evidence>
<dbReference type="InterPro" id="IPR057873">
    <property type="entry name" value="CTHRC1_C"/>
</dbReference>
<keyword evidence="4" id="KW-1185">Reference proteome</keyword>
<organism evidence="3 4">
    <name type="scientific">Holothuria leucospilota</name>
    <name type="common">Black long sea cucumber</name>
    <name type="synonym">Mertensiothuria leucospilota</name>
    <dbReference type="NCBI Taxonomy" id="206669"/>
    <lineage>
        <taxon>Eukaryota</taxon>
        <taxon>Metazoa</taxon>
        <taxon>Echinodermata</taxon>
        <taxon>Eleutherozoa</taxon>
        <taxon>Echinozoa</taxon>
        <taxon>Holothuroidea</taxon>
        <taxon>Aspidochirotacea</taxon>
        <taxon>Aspidochirotida</taxon>
        <taxon>Holothuriidae</taxon>
        <taxon>Holothuria</taxon>
    </lineage>
</organism>
<gene>
    <name evidence="3" type="ORF">HOLleu_10875</name>
</gene>
<dbReference type="EMBL" id="JAIZAY010000004">
    <property type="protein sequence ID" value="KAJ8043674.1"/>
    <property type="molecule type" value="Genomic_DNA"/>
</dbReference>
<evidence type="ECO:0000313" key="4">
    <source>
        <dbReference type="Proteomes" id="UP001152320"/>
    </source>
</evidence>
<accession>A0A9Q1CFH2</accession>
<sequence length="139" mass="15215">MLQECAAGADGPKGYQGPRGNKGDTGPPAIVSTNWKHCSWYHMNNGNDNAQVVTCSFTKEYDDTALFVSWSGNLRVAYTNGACGRWYFTFNGHCDGLSAGSYTIGFHVGNCNGYGNYDLYTGWNSASHIMIEERTPSPY</sequence>
<evidence type="ECO:0000256" key="1">
    <source>
        <dbReference type="SAM" id="MobiDB-lite"/>
    </source>
</evidence>
<keyword evidence="3" id="KW-0176">Collagen</keyword>
<dbReference type="OrthoDB" id="10045715at2759"/>
<dbReference type="Proteomes" id="UP001152320">
    <property type="component" value="Chromosome 4"/>
</dbReference>
<dbReference type="Pfam" id="PF25815">
    <property type="entry name" value="CTHRC1_C"/>
    <property type="match status" value="1"/>
</dbReference>
<comment type="caution">
    <text evidence="3">The sequence shown here is derived from an EMBL/GenBank/DDBJ whole genome shotgun (WGS) entry which is preliminary data.</text>
</comment>
<protein>
    <submittedName>
        <fullName evidence="3">Collagen triple helix repeat-containing protein 1</fullName>
    </submittedName>
</protein>
<reference evidence="3" key="1">
    <citation type="submission" date="2021-10" db="EMBL/GenBank/DDBJ databases">
        <title>Tropical sea cucumber genome reveals ecological adaptation and Cuvierian tubules defense mechanism.</title>
        <authorList>
            <person name="Chen T."/>
        </authorList>
    </citation>
    <scope>NUCLEOTIDE SEQUENCE</scope>
    <source>
        <strain evidence="3">Nanhai2018</strain>
        <tissue evidence="3">Muscle</tissue>
    </source>
</reference>
<proteinExistence type="predicted"/>
<dbReference type="GO" id="GO:0005581">
    <property type="term" value="C:collagen trimer"/>
    <property type="evidence" value="ECO:0007669"/>
    <property type="project" value="UniProtKB-KW"/>
</dbReference>
<dbReference type="Gene3D" id="1.20.5.320">
    <property type="entry name" value="6-Phosphogluconate Dehydrogenase, domain 3"/>
    <property type="match status" value="1"/>
</dbReference>
<name>A0A9Q1CFH2_HOLLE</name>